<dbReference type="Pfam" id="PF01590">
    <property type="entry name" value="GAF"/>
    <property type="match status" value="1"/>
</dbReference>
<dbReference type="InterPro" id="IPR029016">
    <property type="entry name" value="GAF-like_dom_sf"/>
</dbReference>
<dbReference type="InterPro" id="IPR003018">
    <property type="entry name" value="GAF"/>
</dbReference>
<dbReference type="PROSITE" id="PS50113">
    <property type="entry name" value="PAC"/>
    <property type="match status" value="1"/>
</dbReference>
<dbReference type="PROSITE" id="PS50112">
    <property type="entry name" value="PAS"/>
    <property type="match status" value="1"/>
</dbReference>
<dbReference type="SUPFAM" id="SSF141868">
    <property type="entry name" value="EAL domain-like"/>
    <property type="match status" value="1"/>
</dbReference>
<dbReference type="InterPro" id="IPR013767">
    <property type="entry name" value="PAS_fold"/>
</dbReference>
<dbReference type="Pfam" id="PF00989">
    <property type="entry name" value="PAS"/>
    <property type="match status" value="1"/>
</dbReference>
<feature type="domain" description="GGDEF" evidence="4">
    <location>
        <begin position="335"/>
        <end position="467"/>
    </location>
</feature>
<gene>
    <name evidence="5" type="ORF">RBH19_12740</name>
</gene>
<protein>
    <submittedName>
        <fullName evidence="5">EAL domain-containing protein</fullName>
    </submittedName>
</protein>
<dbReference type="SUPFAM" id="SSF55073">
    <property type="entry name" value="Nucleotide cyclase"/>
    <property type="match status" value="1"/>
</dbReference>
<accession>A0ABU0WCT1</accession>
<keyword evidence="6" id="KW-1185">Reference proteome</keyword>
<name>A0ABU0WCT1_9GAMM</name>
<dbReference type="NCBIfam" id="TIGR00229">
    <property type="entry name" value="sensory_box"/>
    <property type="match status" value="1"/>
</dbReference>
<dbReference type="CDD" id="cd01949">
    <property type="entry name" value="GGDEF"/>
    <property type="match status" value="1"/>
</dbReference>
<dbReference type="SMART" id="SM00052">
    <property type="entry name" value="EAL"/>
    <property type="match status" value="1"/>
</dbReference>
<evidence type="ECO:0000259" key="4">
    <source>
        <dbReference type="PROSITE" id="PS50887"/>
    </source>
</evidence>
<dbReference type="PROSITE" id="PS50883">
    <property type="entry name" value="EAL"/>
    <property type="match status" value="1"/>
</dbReference>
<reference evidence="5 6" key="1">
    <citation type="submission" date="2023-08" db="EMBL/GenBank/DDBJ databases">
        <title>Whole-genome sequencing of halo(alkali)philic microorganisms from hypersaline lakes.</title>
        <authorList>
            <person name="Sorokin D.Y."/>
            <person name="Abbas B."/>
            <person name="Merkel A.Y."/>
        </authorList>
    </citation>
    <scope>NUCLEOTIDE SEQUENCE [LARGE SCALE GENOMIC DNA]</scope>
    <source>
        <strain evidence="5 6">AB-CW4</strain>
    </source>
</reference>
<evidence type="ECO:0000259" key="1">
    <source>
        <dbReference type="PROSITE" id="PS50112"/>
    </source>
</evidence>
<dbReference type="InterPro" id="IPR000160">
    <property type="entry name" value="GGDEF_dom"/>
</dbReference>
<dbReference type="Gene3D" id="3.30.450.40">
    <property type="match status" value="1"/>
</dbReference>
<organism evidence="5 6">
    <name type="scientific">Natronospira bacteriovora</name>
    <dbReference type="NCBI Taxonomy" id="3069753"/>
    <lineage>
        <taxon>Bacteria</taxon>
        <taxon>Pseudomonadati</taxon>
        <taxon>Pseudomonadota</taxon>
        <taxon>Gammaproteobacteria</taxon>
        <taxon>Natronospirales</taxon>
        <taxon>Natronospiraceae</taxon>
        <taxon>Natronospira</taxon>
    </lineage>
</organism>
<dbReference type="SUPFAM" id="SSF55785">
    <property type="entry name" value="PYP-like sensor domain (PAS domain)"/>
    <property type="match status" value="1"/>
</dbReference>
<dbReference type="InterPro" id="IPR001633">
    <property type="entry name" value="EAL_dom"/>
</dbReference>
<dbReference type="InterPro" id="IPR043128">
    <property type="entry name" value="Rev_trsase/Diguanyl_cyclase"/>
</dbReference>
<dbReference type="SMART" id="SM00267">
    <property type="entry name" value="GGDEF"/>
    <property type="match status" value="1"/>
</dbReference>
<feature type="domain" description="PAC" evidence="2">
    <location>
        <begin position="76"/>
        <end position="126"/>
    </location>
</feature>
<dbReference type="Proteomes" id="UP001239019">
    <property type="component" value="Unassembled WGS sequence"/>
</dbReference>
<dbReference type="EMBL" id="JAVDDT010000010">
    <property type="protein sequence ID" value="MDQ2070740.1"/>
    <property type="molecule type" value="Genomic_DNA"/>
</dbReference>
<dbReference type="NCBIfam" id="TIGR00254">
    <property type="entry name" value="GGDEF"/>
    <property type="match status" value="1"/>
</dbReference>
<evidence type="ECO:0000259" key="2">
    <source>
        <dbReference type="PROSITE" id="PS50113"/>
    </source>
</evidence>
<comment type="caution">
    <text evidence="5">The sequence shown here is derived from an EMBL/GenBank/DDBJ whole genome shotgun (WGS) entry which is preliminary data.</text>
</comment>
<dbReference type="Gene3D" id="3.20.20.450">
    <property type="entry name" value="EAL domain"/>
    <property type="match status" value="1"/>
</dbReference>
<dbReference type="InterPro" id="IPR052155">
    <property type="entry name" value="Biofilm_reg_signaling"/>
</dbReference>
<dbReference type="InterPro" id="IPR000014">
    <property type="entry name" value="PAS"/>
</dbReference>
<dbReference type="CDD" id="cd00130">
    <property type="entry name" value="PAS"/>
    <property type="match status" value="1"/>
</dbReference>
<dbReference type="InterPro" id="IPR035965">
    <property type="entry name" value="PAS-like_dom_sf"/>
</dbReference>
<proteinExistence type="predicted"/>
<dbReference type="PANTHER" id="PTHR44757:SF2">
    <property type="entry name" value="BIOFILM ARCHITECTURE MAINTENANCE PROTEIN MBAA"/>
    <property type="match status" value="1"/>
</dbReference>
<dbReference type="InterPro" id="IPR035919">
    <property type="entry name" value="EAL_sf"/>
</dbReference>
<dbReference type="PROSITE" id="PS50887">
    <property type="entry name" value="GGDEF"/>
    <property type="match status" value="1"/>
</dbReference>
<dbReference type="CDD" id="cd01948">
    <property type="entry name" value="EAL"/>
    <property type="match status" value="1"/>
</dbReference>
<dbReference type="InterPro" id="IPR000700">
    <property type="entry name" value="PAS-assoc_C"/>
</dbReference>
<dbReference type="InterPro" id="IPR029787">
    <property type="entry name" value="Nucleotide_cyclase"/>
</dbReference>
<dbReference type="SMART" id="SM00065">
    <property type="entry name" value="GAF"/>
    <property type="match status" value="1"/>
</dbReference>
<dbReference type="SMART" id="SM00091">
    <property type="entry name" value="PAS"/>
    <property type="match status" value="1"/>
</dbReference>
<dbReference type="Gene3D" id="3.30.70.270">
    <property type="match status" value="1"/>
</dbReference>
<dbReference type="Gene3D" id="3.30.450.20">
    <property type="entry name" value="PAS domain"/>
    <property type="match status" value="1"/>
</dbReference>
<sequence>MSDDFYRRLLEGVPDAVYVHDEQGHIIEANPAATSYTGYSHDELRGMSVSELNPYRSPEELSQLLETLVDSGERNRVFTAWHRRRDGQEFPIEINLTPIVHDGQKLFVAAVREISERMKLEQNIQQRIAFDRLLLDISTRLVNIDPNQVDEVINGLLRDIGHFFDSGRTYLFSIDLENETFSNTHEWYADGVAPEIDNLQDVPFDAFPWLIRRILNHEVAHIPDVEELPDSVAHEREEYKRQRIKSLVIVPVIRNGEPTGLFGLDAIWSKRYWNEDQRDNLRLLGQLIANAQEAAGLAEQLRYLAYHDPLTDLPNRQLLQDRITQSARQCDRLGRRMAVMLLDLDDFKLVNDTLSHSAGDQLLCQVAQRLRSILRSGDTVARLGGDEFVLLMQIDDAADAAALAERALHAVSAPAIIQEESIITHPSIGICLYPDDDTDAEKLLPNADLAMYAAKHAGKNRFAFFDPVMTERARETLNLRYELGQAIAADQLFLDYQPRIDLKSGRICGLEALVRWQHPERGVLSPGEFLPLAERSDLICRIGHWVLQQCAREMAGVVARSPDLRMAVNLSTRDLYEVQHIETLVRTIQSGYGDSGIALELEITESMLMENIHQATEVLKTIKQALPGVQIAIDDFGSGYSSLNYLRHLPIDTLKIDQAFIADLADDSGNAKSIVRSVIDLARNLNLRVVAEGIETEEQLHIVSQLGCEEAQGFYFSRPVSSSALGTLDGFP</sequence>
<dbReference type="Pfam" id="PF00990">
    <property type="entry name" value="GGDEF"/>
    <property type="match status" value="1"/>
</dbReference>
<dbReference type="RefSeq" id="WP_306729236.1">
    <property type="nucleotide sequence ID" value="NZ_JAVDDT010000010.1"/>
</dbReference>
<dbReference type="SUPFAM" id="SSF55781">
    <property type="entry name" value="GAF domain-like"/>
    <property type="match status" value="1"/>
</dbReference>
<dbReference type="Pfam" id="PF00563">
    <property type="entry name" value="EAL"/>
    <property type="match status" value="1"/>
</dbReference>
<feature type="domain" description="EAL" evidence="3">
    <location>
        <begin position="476"/>
        <end position="732"/>
    </location>
</feature>
<evidence type="ECO:0000313" key="5">
    <source>
        <dbReference type="EMBL" id="MDQ2070740.1"/>
    </source>
</evidence>
<dbReference type="PANTHER" id="PTHR44757">
    <property type="entry name" value="DIGUANYLATE CYCLASE DGCP"/>
    <property type="match status" value="1"/>
</dbReference>
<evidence type="ECO:0000313" key="6">
    <source>
        <dbReference type="Proteomes" id="UP001239019"/>
    </source>
</evidence>
<evidence type="ECO:0000259" key="3">
    <source>
        <dbReference type="PROSITE" id="PS50883"/>
    </source>
</evidence>
<feature type="domain" description="PAS" evidence="1">
    <location>
        <begin position="2"/>
        <end position="75"/>
    </location>
</feature>